<protein>
    <submittedName>
        <fullName evidence="1">Flagellar FlbD family protein</fullName>
    </submittedName>
</protein>
<reference evidence="1 2" key="1">
    <citation type="journal article" date="2024" name="Appl. Environ. Microbiol.">
        <title>Pontiella agarivorans sp. nov., a novel marine anaerobic bacterium capable of degrading macroalgal polysaccharides and fixing nitrogen.</title>
        <authorList>
            <person name="Liu N."/>
            <person name="Kivenson V."/>
            <person name="Peng X."/>
            <person name="Cui Z."/>
            <person name="Lankiewicz T.S."/>
            <person name="Gosselin K.M."/>
            <person name="English C.J."/>
            <person name="Blair E.M."/>
            <person name="O'Malley M.A."/>
            <person name="Valentine D.L."/>
        </authorList>
    </citation>
    <scope>NUCLEOTIDE SEQUENCE [LARGE SCALE GENOMIC DNA]</scope>
    <source>
        <strain evidence="1 2">NLcol2</strain>
    </source>
</reference>
<keyword evidence="1" id="KW-0966">Cell projection</keyword>
<gene>
    <name evidence="1" type="ORF">P9H32_01510</name>
</gene>
<comment type="caution">
    <text evidence="1">The sequence shown here is derived from an EMBL/GenBank/DDBJ whole genome shotgun (WGS) entry which is preliminary data.</text>
</comment>
<name>A0ABU5MSV8_9BACT</name>
<keyword evidence="1" id="KW-0969">Cilium</keyword>
<dbReference type="RefSeq" id="WP_322607090.1">
    <property type="nucleotide sequence ID" value="NZ_JARVCO010000002.1"/>
</dbReference>
<accession>A0ABU5MSV8</accession>
<dbReference type="PANTHER" id="PTHR39185:SF1">
    <property type="entry name" value="SWARMING MOTILITY PROTEIN SWRD"/>
    <property type="match status" value="1"/>
</dbReference>
<keyword evidence="1" id="KW-0282">Flagellum</keyword>
<organism evidence="1 2">
    <name type="scientific">Pontiella agarivorans</name>
    <dbReference type="NCBI Taxonomy" id="3038953"/>
    <lineage>
        <taxon>Bacteria</taxon>
        <taxon>Pseudomonadati</taxon>
        <taxon>Kiritimatiellota</taxon>
        <taxon>Kiritimatiellia</taxon>
        <taxon>Kiritimatiellales</taxon>
        <taxon>Pontiellaceae</taxon>
        <taxon>Pontiella</taxon>
    </lineage>
</organism>
<dbReference type="EMBL" id="JARVCO010000002">
    <property type="protein sequence ID" value="MDZ8117289.1"/>
    <property type="molecule type" value="Genomic_DNA"/>
</dbReference>
<proteinExistence type="predicted"/>
<sequence length="72" mass="8264">MIKVTDLHGVEYSLNAEQIEKVEQNPDTQIMLLNGHRYYVRESIDEIMARVVQYRADCNAARSVPVAEGQKE</sequence>
<dbReference type="InterPro" id="IPR009384">
    <property type="entry name" value="SwrD-like"/>
</dbReference>
<keyword evidence="2" id="KW-1185">Reference proteome</keyword>
<dbReference type="PANTHER" id="PTHR39185">
    <property type="entry name" value="SWARMING MOTILITY PROTEIN SWRD"/>
    <property type="match status" value="1"/>
</dbReference>
<dbReference type="Proteomes" id="UP001290861">
    <property type="component" value="Unassembled WGS sequence"/>
</dbReference>
<evidence type="ECO:0000313" key="2">
    <source>
        <dbReference type="Proteomes" id="UP001290861"/>
    </source>
</evidence>
<evidence type="ECO:0000313" key="1">
    <source>
        <dbReference type="EMBL" id="MDZ8117289.1"/>
    </source>
</evidence>
<dbReference type="Pfam" id="PF06289">
    <property type="entry name" value="FlbD"/>
    <property type="match status" value="1"/>
</dbReference>